<dbReference type="Proteomes" id="UP000039865">
    <property type="component" value="Unassembled WGS sequence"/>
</dbReference>
<reference evidence="1 2" key="1">
    <citation type="submission" date="2014-06" db="EMBL/GenBank/DDBJ databases">
        <authorList>
            <person name="Swart Estienne"/>
        </authorList>
    </citation>
    <scope>NUCLEOTIDE SEQUENCE [LARGE SCALE GENOMIC DNA]</scope>
    <source>
        <strain evidence="1 2">130c</strain>
    </source>
</reference>
<organism evidence="1 2">
    <name type="scientific">Stylonychia lemnae</name>
    <name type="common">Ciliate</name>
    <dbReference type="NCBI Taxonomy" id="5949"/>
    <lineage>
        <taxon>Eukaryota</taxon>
        <taxon>Sar</taxon>
        <taxon>Alveolata</taxon>
        <taxon>Ciliophora</taxon>
        <taxon>Intramacronucleata</taxon>
        <taxon>Spirotrichea</taxon>
        <taxon>Stichotrichia</taxon>
        <taxon>Sporadotrichida</taxon>
        <taxon>Oxytrichidae</taxon>
        <taxon>Stylonychinae</taxon>
        <taxon>Stylonychia</taxon>
    </lineage>
</organism>
<evidence type="ECO:0000313" key="1">
    <source>
        <dbReference type="EMBL" id="CDW76274.1"/>
    </source>
</evidence>
<keyword evidence="2" id="KW-1185">Reference proteome</keyword>
<sequence length="341" mass="38303">MVAHAQRHEKSGPVYEGQTAASKMQQLWSLASERQQSQAWLWTPFTLGIFFENVAVTTQRVADTYEDTLIGRRFKFVHSVGSLAKFQYTTTANAEGYTGIFASGCDNGIIRFSTAKEFITSKSSADQAYDNFIPAIAMKFLRSGVHSGNVMGMYGVNGIHSWNFFKEDFSNHIPGSDGILLNLIGTALQSATPFVQYLGLSDIAKYDQDGNEAANIKFPFKLVFEPQLRNLFPETFTLDYQEQLATIASNTVLYKVYAYDGPHSVNKVEIGQLKITSQIMKSEFGDKFLFFKHQDIREDIALKPEWQGSYDRASVTSTQCPVAILSNGFKYLMEVFKSMIF</sequence>
<dbReference type="OrthoDB" id="187102at2759"/>
<dbReference type="EMBL" id="CCKQ01005121">
    <property type="protein sequence ID" value="CDW76274.1"/>
    <property type="molecule type" value="Genomic_DNA"/>
</dbReference>
<gene>
    <name evidence="1" type="primary">Contig13594.g678</name>
    <name evidence="1" type="ORF">STYLEM_5274</name>
</gene>
<proteinExistence type="predicted"/>
<name>A0A078A688_STYLE</name>
<evidence type="ECO:0000313" key="2">
    <source>
        <dbReference type="Proteomes" id="UP000039865"/>
    </source>
</evidence>
<dbReference type="InParanoid" id="A0A078A688"/>
<protein>
    <submittedName>
        <fullName evidence="1">Uncharacterized protein</fullName>
    </submittedName>
</protein>
<dbReference type="AlphaFoldDB" id="A0A078A688"/>
<accession>A0A078A688</accession>